<keyword evidence="18" id="KW-1185">Reference proteome</keyword>
<dbReference type="Gene3D" id="3.30.390.30">
    <property type="match status" value="1"/>
</dbReference>
<evidence type="ECO:0000256" key="4">
    <source>
        <dbReference type="ARBA" id="ARBA00012772"/>
    </source>
</evidence>
<dbReference type="FunFam" id="3.30.390.30:FF:000001">
    <property type="entry name" value="Dihydrolipoyl dehydrogenase"/>
    <property type="match status" value="1"/>
</dbReference>
<dbReference type="PRINTS" id="PR00368">
    <property type="entry name" value="FADPNR"/>
</dbReference>
<evidence type="ECO:0000256" key="14">
    <source>
        <dbReference type="SAM" id="MobiDB-lite"/>
    </source>
</evidence>
<dbReference type="KEGG" id="plon:Pla110_20610"/>
<keyword evidence="8 13" id="KW-0274">FAD</keyword>
<accession>A0A518CMC6</accession>
<feature type="domain" description="Pyridine nucleotide-disulphide oxidoreductase dimerisation" evidence="15">
    <location>
        <begin position="346"/>
        <end position="453"/>
    </location>
</feature>
<dbReference type="InterPro" id="IPR023753">
    <property type="entry name" value="FAD/NAD-binding_dom"/>
</dbReference>
<reference evidence="17 18" key="1">
    <citation type="submission" date="2019-02" db="EMBL/GenBank/DDBJ databases">
        <title>Deep-cultivation of Planctomycetes and their phenomic and genomic characterization uncovers novel biology.</title>
        <authorList>
            <person name="Wiegand S."/>
            <person name="Jogler M."/>
            <person name="Boedeker C."/>
            <person name="Pinto D."/>
            <person name="Vollmers J."/>
            <person name="Rivas-Marin E."/>
            <person name="Kohn T."/>
            <person name="Peeters S.H."/>
            <person name="Heuer A."/>
            <person name="Rast P."/>
            <person name="Oberbeckmann S."/>
            <person name="Bunk B."/>
            <person name="Jeske O."/>
            <person name="Meyerdierks A."/>
            <person name="Storesund J.E."/>
            <person name="Kallscheuer N."/>
            <person name="Luecker S."/>
            <person name="Lage O.M."/>
            <person name="Pohl T."/>
            <person name="Merkel B.J."/>
            <person name="Hornburger P."/>
            <person name="Mueller R.-W."/>
            <person name="Bruemmer F."/>
            <person name="Labrenz M."/>
            <person name="Spormann A.M."/>
            <person name="Op den Camp H."/>
            <person name="Overmann J."/>
            <person name="Amann R."/>
            <person name="Jetten M.S.M."/>
            <person name="Mascher T."/>
            <person name="Medema M.H."/>
            <person name="Devos D.P."/>
            <person name="Kaster A.-K."/>
            <person name="Ovreas L."/>
            <person name="Rohde M."/>
            <person name="Galperin M.Y."/>
            <person name="Jogler C."/>
        </authorList>
    </citation>
    <scope>NUCLEOTIDE SEQUENCE [LARGE SCALE GENOMIC DNA]</scope>
    <source>
        <strain evidence="17 18">Pla110</strain>
    </source>
</reference>
<dbReference type="InterPro" id="IPR016156">
    <property type="entry name" value="FAD/NAD-linked_Rdtase_dimer_sf"/>
</dbReference>
<dbReference type="EC" id="1.6.1.1" evidence="4"/>
<dbReference type="GO" id="GO:0006103">
    <property type="term" value="P:2-oxoglutarate metabolic process"/>
    <property type="evidence" value="ECO:0007669"/>
    <property type="project" value="TreeGrafter"/>
</dbReference>
<dbReference type="InterPro" id="IPR036188">
    <property type="entry name" value="FAD/NAD-bd_sf"/>
</dbReference>
<evidence type="ECO:0000256" key="5">
    <source>
        <dbReference type="ARBA" id="ARBA00016603"/>
    </source>
</evidence>
<dbReference type="Proteomes" id="UP000317178">
    <property type="component" value="Chromosome"/>
</dbReference>
<feature type="binding site" evidence="13">
    <location>
        <position position="52"/>
    </location>
    <ligand>
        <name>FAD</name>
        <dbReference type="ChEBI" id="CHEBI:57692"/>
    </ligand>
</feature>
<evidence type="ECO:0000256" key="6">
    <source>
        <dbReference type="ARBA" id="ARBA00022490"/>
    </source>
</evidence>
<dbReference type="PANTHER" id="PTHR22912:SF93">
    <property type="entry name" value="SOLUBLE PYRIDINE NUCLEOTIDE TRANSHYDROGENASE"/>
    <property type="match status" value="1"/>
</dbReference>
<comment type="subcellular location">
    <subcellularLocation>
        <location evidence="2">Cytoplasm</location>
    </subcellularLocation>
</comment>
<dbReference type="SUPFAM" id="SSF55424">
    <property type="entry name" value="FAD/NAD-linked reductases, dimerisation (C-terminal) domain"/>
    <property type="match status" value="1"/>
</dbReference>
<organism evidence="17 18">
    <name type="scientific">Polystyrenella longa</name>
    <dbReference type="NCBI Taxonomy" id="2528007"/>
    <lineage>
        <taxon>Bacteria</taxon>
        <taxon>Pseudomonadati</taxon>
        <taxon>Planctomycetota</taxon>
        <taxon>Planctomycetia</taxon>
        <taxon>Planctomycetales</taxon>
        <taxon>Planctomycetaceae</taxon>
        <taxon>Polystyrenella</taxon>
    </lineage>
</organism>
<evidence type="ECO:0000256" key="10">
    <source>
        <dbReference type="ARBA" id="ARBA00023002"/>
    </source>
</evidence>
<evidence type="ECO:0000256" key="12">
    <source>
        <dbReference type="ARBA" id="ARBA00031183"/>
    </source>
</evidence>
<feature type="compositionally biased region" description="Acidic residues" evidence="14">
    <location>
        <begin position="491"/>
        <end position="501"/>
    </location>
</feature>
<dbReference type="GO" id="GO:0003957">
    <property type="term" value="F:NAD(P)+ transhydrogenase (Si-specific) activity"/>
    <property type="evidence" value="ECO:0007669"/>
    <property type="project" value="UniProtKB-EC"/>
</dbReference>
<evidence type="ECO:0000256" key="2">
    <source>
        <dbReference type="ARBA" id="ARBA00004496"/>
    </source>
</evidence>
<dbReference type="EMBL" id="CP036281">
    <property type="protein sequence ID" value="QDU80334.1"/>
    <property type="molecule type" value="Genomic_DNA"/>
</dbReference>
<dbReference type="Pfam" id="PF02852">
    <property type="entry name" value="Pyr_redox_dim"/>
    <property type="match status" value="1"/>
</dbReference>
<dbReference type="Gene3D" id="3.50.50.60">
    <property type="entry name" value="FAD/NAD(P)-binding domain"/>
    <property type="match status" value="2"/>
</dbReference>
<evidence type="ECO:0000256" key="8">
    <source>
        <dbReference type="ARBA" id="ARBA00022827"/>
    </source>
</evidence>
<evidence type="ECO:0000256" key="7">
    <source>
        <dbReference type="ARBA" id="ARBA00022630"/>
    </source>
</evidence>
<proteinExistence type="inferred from homology"/>
<dbReference type="NCBIfam" id="NF003585">
    <property type="entry name" value="PRK05249.1"/>
    <property type="match status" value="1"/>
</dbReference>
<dbReference type="RefSeq" id="WP_144995625.1">
    <property type="nucleotide sequence ID" value="NZ_CP036281.1"/>
</dbReference>
<gene>
    <name evidence="17" type="primary">sthA_2</name>
    <name evidence="17" type="ORF">Pla110_20610</name>
</gene>
<evidence type="ECO:0000256" key="3">
    <source>
        <dbReference type="ARBA" id="ARBA00007532"/>
    </source>
</evidence>
<evidence type="ECO:0000313" key="17">
    <source>
        <dbReference type="EMBL" id="QDU80334.1"/>
    </source>
</evidence>
<evidence type="ECO:0000256" key="13">
    <source>
        <dbReference type="PIRSR" id="PIRSR000350-3"/>
    </source>
</evidence>
<keyword evidence="13" id="KW-0547">Nucleotide-binding</keyword>
<keyword evidence="10 17" id="KW-0560">Oxidoreductase</keyword>
<feature type="domain" description="FAD/NAD(P)-binding" evidence="16">
    <location>
        <begin position="4"/>
        <end position="327"/>
    </location>
</feature>
<dbReference type="Pfam" id="PF07992">
    <property type="entry name" value="Pyr_redox_2"/>
    <property type="match status" value="1"/>
</dbReference>
<comment type="function">
    <text evidence="1">Conversion of NADPH, generated by peripheral catabolic pathways, to NADH, which can enter the respiratory chain for energy generation.</text>
</comment>
<keyword evidence="7" id="KW-0285">Flavoprotein</keyword>
<name>A0A518CMC6_9PLAN</name>
<sequence length="516" mass="57689">MKHYDLIVIGSGPAGHKGAIAASKMGKKVALIERQLNRLGGVCLHTGTIPSKTMREAIMHLTGYRQREVYSELYRRKRHIKMDDLRKKIAQVTQHERDLIHDQLERNGIDVHCGDAQFLDEHTVGILTKKGDVDHSITGDKILIACGTKPARPDHMDFDGKSIFDTDQILDLEDIPRSMIVVGGGVIGIEYAIMFAILGVEVTVVDGRERLLDFCDREVIETLLYHARSLEMVMRLGEDVTSMDRQRNGSVVVQLESGKRLIADTALFSAGRVGDVDELDLPAAGLKTDERGRLWCDENFRTWQPHIYGVGDIVGFPALASTSMEQGRRAVCNMFNKKYDHVDQLPYGLYTIPEISMIGKTEHQLTQDKVPYEVGVARYHEIARGHISGDVHGMLKILFHRETKKLLGVHCIGESATELTHIGQAVMAFDGTIEYFRDTVFNYPTMSESYKVAAFDGLNKLQLDLELSESSYKTAEAEQKNLTGDAKLSEDSEVSQEEEAPVSEQQQVVATMEAEK</sequence>
<dbReference type="OrthoDB" id="230580at2"/>
<evidence type="ECO:0000259" key="15">
    <source>
        <dbReference type="Pfam" id="PF02852"/>
    </source>
</evidence>
<dbReference type="InterPro" id="IPR004099">
    <property type="entry name" value="Pyr_nucl-diS_OxRdtase_dimer"/>
</dbReference>
<evidence type="ECO:0000313" key="18">
    <source>
        <dbReference type="Proteomes" id="UP000317178"/>
    </source>
</evidence>
<evidence type="ECO:0000259" key="16">
    <source>
        <dbReference type="Pfam" id="PF07992"/>
    </source>
</evidence>
<feature type="binding site" evidence="13">
    <location>
        <begin position="183"/>
        <end position="190"/>
    </location>
    <ligand>
        <name>NAD(+)</name>
        <dbReference type="ChEBI" id="CHEBI:57540"/>
    </ligand>
</feature>
<evidence type="ECO:0000256" key="11">
    <source>
        <dbReference type="ARBA" id="ARBA00023027"/>
    </source>
</evidence>
<dbReference type="PIRSF" id="PIRSF000350">
    <property type="entry name" value="Mercury_reductase_MerA"/>
    <property type="match status" value="1"/>
</dbReference>
<dbReference type="GO" id="GO:0005829">
    <property type="term" value="C:cytosol"/>
    <property type="evidence" value="ECO:0007669"/>
    <property type="project" value="TreeGrafter"/>
</dbReference>
<keyword evidence="6" id="KW-0963">Cytoplasm</keyword>
<evidence type="ECO:0000256" key="9">
    <source>
        <dbReference type="ARBA" id="ARBA00022857"/>
    </source>
</evidence>
<dbReference type="PANTHER" id="PTHR22912">
    <property type="entry name" value="DISULFIDE OXIDOREDUCTASE"/>
    <property type="match status" value="1"/>
</dbReference>
<feature type="region of interest" description="Disordered" evidence="14">
    <location>
        <begin position="474"/>
        <end position="516"/>
    </location>
</feature>
<feature type="binding site" evidence="13">
    <location>
        <position position="271"/>
    </location>
    <ligand>
        <name>NAD(+)</name>
        <dbReference type="ChEBI" id="CHEBI:57540"/>
    </ligand>
</feature>
<keyword evidence="11 13" id="KW-0520">NAD</keyword>
<feature type="binding site" evidence="13">
    <location>
        <position position="312"/>
    </location>
    <ligand>
        <name>FAD</name>
        <dbReference type="ChEBI" id="CHEBI:57692"/>
    </ligand>
</feature>
<comment type="cofactor">
    <cofactor evidence="13">
        <name>FAD</name>
        <dbReference type="ChEBI" id="CHEBI:57692"/>
    </cofactor>
    <text evidence="13">Binds 1 FAD per subunit.</text>
</comment>
<comment type="similarity">
    <text evidence="3">Belongs to the class-I pyridine nucleotide-disulfide oxidoreductase family.</text>
</comment>
<dbReference type="GO" id="GO:0050660">
    <property type="term" value="F:flavin adenine dinucleotide binding"/>
    <property type="evidence" value="ECO:0007669"/>
    <property type="project" value="TreeGrafter"/>
</dbReference>
<dbReference type="AlphaFoldDB" id="A0A518CMC6"/>
<protein>
    <recommendedName>
        <fullName evidence="5">Soluble pyridine nucleotide transhydrogenase</fullName>
        <ecNumber evidence="4">1.6.1.1</ecNumber>
    </recommendedName>
    <alternativeName>
        <fullName evidence="12">NAD(P)(+) transhydrogenase [B-specific]</fullName>
    </alternativeName>
</protein>
<dbReference type="InterPro" id="IPR050151">
    <property type="entry name" value="Class-I_Pyr_Nuc-Dis_Oxidored"/>
</dbReference>
<dbReference type="InterPro" id="IPR001100">
    <property type="entry name" value="Pyr_nuc-diS_OxRdtase"/>
</dbReference>
<evidence type="ECO:0000256" key="1">
    <source>
        <dbReference type="ARBA" id="ARBA00002842"/>
    </source>
</evidence>
<keyword evidence="9" id="KW-0521">NADP</keyword>
<dbReference type="SUPFAM" id="SSF51905">
    <property type="entry name" value="FAD/NAD(P)-binding domain"/>
    <property type="match status" value="1"/>
</dbReference>
<dbReference type="GO" id="GO:0004148">
    <property type="term" value="F:dihydrolipoyl dehydrogenase (NADH) activity"/>
    <property type="evidence" value="ECO:0007669"/>
    <property type="project" value="TreeGrafter"/>
</dbReference>
<dbReference type="PRINTS" id="PR00411">
    <property type="entry name" value="PNDRDTASEI"/>
</dbReference>